<dbReference type="InterPro" id="IPR037883">
    <property type="entry name" value="Knr4/Smi1-like_sf"/>
</dbReference>
<dbReference type="Proteomes" id="UP000198583">
    <property type="component" value="Unassembled WGS sequence"/>
</dbReference>
<evidence type="ECO:0000259" key="1">
    <source>
        <dbReference type="SMART" id="SM00860"/>
    </source>
</evidence>
<dbReference type="STRING" id="84724.SAMN04488564_110323"/>
<keyword evidence="3" id="KW-1185">Reference proteome</keyword>
<dbReference type="AlphaFoldDB" id="A0A1I6FAZ8"/>
<evidence type="ECO:0000313" key="2">
    <source>
        <dbReference type="EMBL" id="SFR27108.1"/>
    </source>
</evidence>
<dbReference type="EMBL" id="FOYL01000010">
    <property type="protein sequence ID" value="SFR27108.1"/>
    <property type="molecule type" value="Genomic_DNA"/>
</dbReference>
<gene>
    <name evidence="2" type="ORF">SAMN04488564_110323</name>
</gene>
<sequence length="158" mass="17165">MKFWSDSTYGVQPPLTDEAVRDAEKLLGVRLPEALLDLLRVRNGGVVVDERSAFPSEPNSWAPDHVPFDSLMGIGAAERTMSLLDTPYLVGEWGLPSPVVLLTGDGHWWIALDYRACGPAGEPSVVWLDADGESELALAPDFRSFLAGLVPAESFDQV</sequence>
<dbReference type="SUPFAM" id="SSF160631">
    <property type="entry name" value="SMI1/KNR4-like"/>
    <property type="match status" value="1"/>
</dbReference>
<protein>
    <submittedName>
        <fullName evidence="2">SMI1 / KNR4 family (SUKH-1)</fullName>
    </submittedName>
</protein>
<dbReference type="Pfam" id="PF09346">
    <property type="entry name" value="SMI1_KNR4"/>
    <property type="match status" value="1"/>
</dbReference>
<proteinExistence type="predicted"/>
<name>A0A1I6FAZ8_9PSEU</name>
<organism evidence="2 3">
    <name type="scientific">Lentzea waywayandensis</name>
    <dbReference type="NCBI Taxonomy" id="84724"/>
    <lineage>
        <taxon>Bacteria</taxon>
        <taxon>Bacillati</taxon>
        <taxon>Actinomycetota</taxon>
        <taxon>Actinomycetes</taxon>
        <taxon>Pseudonocardiales</taxon>
        <taxon>Pseudonocardiaceae</taxon>
        <taxon>Lentzea</taxon>
    </lineage>
</organism>
<dbReference type="Gene3D" id="3.40.1580.10">
    <property type="entry name" value="SMI1/KNR4-like"/>
    <property type="match status" value="1"/>
</dbReference>
<reference evidence="3" key="1">
    <citation type="submission" date="2016-10" db="EMBL/GenBank/DDBJ databases">
        <authorList>
            <person name="Varghese N."/>
            <person name="Submissions S."/>
        </authorList>
    </citation>
    <scope>NUCLEOTIDE SEQUENCE [LARGE SCALE GENOMIC DNA]</scope>
    <source>
        <strain evidence="3">DSM 44232</strain>
    </source>
</reference>
<evidence type="ECO:0000313" key="3">
    <source>
        <dbReference type="Proteomes" id="UP000198583"/>
    </source>
</evidence>
<dbReference type="RefSeq" id="WP_218164638.1">
    <property type="nucleotide sequence ID" value="NZ_FOYL01000010.1"/>
</dbReference>
<feature type="domain" description="Knr4/Smi1-like" evidence="1">
    <location>
        <begin position="14"/>
        <end position="148"/>
    </location>
</feature>
<accession>A0A1I6FAZ8</accession>
<dbReference type="SMART" id="SM00860">
    <property type="entry name" value="SMI1_KNR4"/>
    <property type="match status" value="1"/>
</dbReference>
<dbReference type="InterPro" id="IPR018958">
    <property type="entry name" value="Knr4/Smi1-like_dom"/>
</dbReference>